<dbReference type="SUPFAM" id="SSF48371">
    <property type="entry name" value="ARM repeat"/>
    <property type="match status" value="1"/>
</dbReference>
<dbReference type="Gene3D" id="1.25.10.10">
    <property type="entry name" value="Leucine-rich Repeat Variant"/>
    <property type="match status" value="2"/>
</dbReference>
<dbReference type="InterPro" id="IPR035897">
    <property type="entry name" value="Toll_tir_struct_dom_sf"/>
</dbReference>
<dbReference type="InterPro" id="IPR000157">
    <property type="entry name" value="TIR_dom"/>
</dbReference>
<dbReference type="OrthoDB" id="9978456at2759"/>
<feature type="domain" description="TIR" evidence="2">
    <location>
        <begin position="363"/>
        <end position="453"/>
    </location>
</feature>
<accession>A0A7M7SZZ2</accession>
<feature type="compositionally biased region" description="Basic and acidic residues" evidence="1">
    <location>
        <begin position="518"/>
        <end position="547"/>
    </location>
</feature>
<dbReference type="EnsemblMetazoa" id="XM_030987830">
    <property type="protein sequence ID" value="XP_030843690"/>
    <property type="gene ID" value="LOC105447546"/>
</dbReference>
<dbReference type="GeneID" id="105447546"/>
<feature type="region of interest" description="Disordered" evidence="1">
    <location>
        <begin position="338"/>
        <end position="358"/>
    </location>
</feature>
<evidence type="ECO:0000313" key="3">
    <source>
        <dbReference type="EnsemblMetazoa" id="XP_030843690"/>
    </source>
</evidence>
<keyword evidence="4" id="KW-1185">Reference proteome</keyword>
<protein>
    <recommendedName>
        <fullName evidence="2">TIR domain-containing protein</fullName>
    </recommendedName>
</protein>
<reference evidence="3" key="2">
    <citation type="submission" date="2021-01" db="UniProtKB">
        <authorList>
            <consortium name="EnsemblMetazoa"/>
        </authorList>
    </citation>
    <scope>IDENTIFICATION</scope>
</reference>
<dbReference type="RefSeq" id="XP_030843690.1">
    <property type="nucleotide sequence ID" value="XM_030987830.1"/>
</dbReference>
<dbReference type="InParanoid" id="A0A7M7SZZ2"/>
<proteinExistence type="predicted"/>
<dbReference type="Gene3D" id="3.40.50.10140">
    <property type="entry name" value="Toll/interleukin-1 receptor homology (TIR) domain"/>
    <property type="match status" value="1"/>
</dbReference>
<dbReference type="PANTHER" id="PTHR46270">
    <property type="entry name" value="ARMADILLO-TYPE FOLD-RELATED"/>
    <property type="match status" value="1"/>
</dbReference>
<dbReference type="Proteomes" id="UP000007110">
    <property type="component" value="Unassembled WGS sequence"/>
</dbReference>
<evidence type="ECO:0000259" key="2">
    <source>
        <dbReference type="Pfam" id="PF13676"/>
    </source>
</evidence>
<sequence>MELQQDLTEEEDLKVKECCEKVDTYLEAFKRKRDLKTLTKTDDWVIFKDITDLSLGNVKTVVTRNLTSRGEIFEVFTLAWKSTVKGNTSSVIDTTKLSGLLECIVKITVLSDEMCHVFGERDLVRMVMEDLKIGKLDDDLTRTALTIVYNCCWRVPGSRIICREYIDVLQDLALSATPDIQADAFLALSYIVDKLEAHRLALNEPCVKFLMVHMKSSMSKSKKKPPSRYHYSALEITKGINQLAVNESNKLLIAELGGLDLLMRILAEGGSSDEERLLAARGIWQLAFKEENKAKIRRIKTFLTTLKRIKKTTSNLGLREACSGALFLVNDVVECDDDEESKGNPKSPKAIGSDRQSSDREHIMVSYQWDIQKRMLKVKKYLEKHGYNVWMDVDQMQGNILDTMAEAVQNASVVLVCATQKYSESQNCRTEAQYAYKQKKDIVPLMLEEGFEPKGWLGALMGMDKYFPLYSDSLMKKTLPELVKELGDRGKHEEVDIPSLDDVTGAAPSPEDGQMAAHDNKRDSGDSSGGAKEDEQTDKKSKEDSRVQKMFTVIKSKVPLLDRP</sequence>
<feature type="region of interest" description="Disordered" evidence="1">
    <location>
        <begin position="487"/>
        <end position="550"/>
    </location>
</feature>
<dbReference type="OMA" id="YSESQNC"/>
<dbReference type="GO" id="GO:0007165">
    <property type="term" value="P:signal transduction"/>
    <property type="evidence" value="ECO:0007669"/>
    <property type="project" value="InterPro"/>
</dbReference>
<dbReference type="PANTHER" id="PTHR46270:SF5">
    <property type="entry name" value="ADP-RIBOSYL CYCLASE_CYCLIC ADP-RIBOSE HYDROLASE"/>
    <property type="match status" value="1"/>
</dbReference>
<dbReference type="AlphaFoldDB" id="A0A7M7SZZ2"/>
<dbReference type="Pfam" id="PF13676">
    <property type="entry name" value="TIR_2"/>
    <property type="match status" value="1"/>
</dbReference>
<dbReference type="InterPro" id="IPR016024">
    <property type="entry name" value="ARM-type_fold"/>
</dbReference>
<dbReference type="InterPro" id="IPR011989">
    <property type="entry name" value="ARM-like"/>
</dbReference>
<evidence type="ECO:0000256" key="1">
    <source>
        <dbReference type="SAM" id="MobiDB-lite"/>
    </source>
</evidence>
<dbReference type="SUPFAM" id="SSF52200">
    <property type="entry name" value="Toll/Interleukin receptor TIR domain"/>
    <property type="match status" value="1"/>
</dbReference>
<evidence type="ECO:0000313" key="4">
    <source>
        <dbReference type="Proteomes" id="UP000007110"/>
    </source>
</evidence>
<name>A0A7M7SZZ2_STRPU</name>
<reference evidence="4" key="1">
    <citation type="submission" date="2015-02" db="EMBL/GenBank/DDBJ databases">
        <title>Genome sequencing for Strongylocentrotus purpuratus.</title>
        <authorList>
            <person name="Murali S."/>
            <person name="Liu Y."/>
            <person name="Vee V."/>
            <person name="English A."/>
            <person name="Wang M."/>
            <person name="Skinner E."/>
            <person name="Han Y."/>
            <person name="Muzny D.M."/>
            <person name="Worley K.C."/>
            <person name="Gibbs R.A."/>
        </authorList>
    </citation>
    <scope>NUCLEOTIDE SEQUENCE</scope>
</reference>
<organism evidence="3 4">
    <name type="scientific">Strongylocentrotus purpuratus</name>
    <name type="common">Purple sea urchin</name>
    <dbReference type="NCBI Taxonomy" id="7668"/>
    <lineage>
        <taxon>Eukaryota</taxon>
        <taxon>Metazoa</taxon>
        <taxon>Echinodermata</taxon>
        <taxon>Eleutherozoa</taxon>
        <taxon>Echinozoa</taxon>
        <taxon>Echinoidea</taxon>
        <taxon>Euechinoidea</taxon>
        <taxon>Echinacea</taxon>
        <taxon>Camarodonta</taxon>
        <taxon>Echinidea</taxon>
        <taxon>Strongylocentrotidae</taxon>
        <taxon>Strongylocentrotus</taxon>
    </lineage>
</organism>
<dbReference type="KEGG" id="spu:105447546"/>